<evidence type="ECO:0000313" key="2">
    <source>
        <dbReference type="Proteomes" id="UP001172386"/>
    </source>
</evidence>
<sequence>MLSTSPSSKELLERALDEARATYTRHHRASQKSHDEACLYMPGGNTRTVLHTSPFPFTIASARSCYITTIDGHEYIDFLGEYTAGIYGHNHPIIRQAIEKALDGGWNYGGHSKIEQDLAKAVCTRFPSIEMVRFVNSGTEANMMALATALVVTGKKTVLVFAKGYHGSTISGRVASGKPSINLPHDFVVGQYNDVQGTKDLLALLPENSLAAILVEPMLGSGGCYTGSKEFLTTLRELATQHKALLIFDEVMTSRLAYNGFHTTYGLKPDLVTLGKYIGGGMTFGAFGGRDTIMGLYDPRKGPLEHPGTFNNNVFTMHAGVAGYNLLTHDRLAALNDLGNSMRLKIESVLEKHCLLSDGTIPLAPLIDENMHEADHPLRPPKMFIKGVGSVMNMHFAGPDRDLLQGLFFHHMLEQGIYMAQRGFMALSIEITDAHVEKFVNAVDSFCRQWDPALRWEE</sequence>
<organism evidence="1 2">
    <name type="scientific">Neophaeococcomyces mojaviensis</name>
    <dbReference type="NCBI Taxonomy" id="3383035"/>
    <lineage>
        <taxon>Eukaryota</taxon>
        <taxon>Fungi</taxon>
        <taxon>Dikarya</taxon>
        <taxon>Ascomycota</taxon>
        <taxon>Pezizomycotina</taxon>
        <taxon>Eurotiomycetes</taxon>
        <taxon>Chaetothyriomycetidae</taxon>
        <taxon>Chaetothyriales</taxon>
        <taxon>Chaetothyriales incertae sedis</taxon>
        <taxon>Neophaeococcomyces</taxon>
    </lineage>
</organism>
<gene>
    <name evidence="1" type="ORF">H2198_010249</name>
</gene>
<name>A0ACC2ZS99_9EURO</name>
<protein>
    <submittedName>
        <fullName evidence="1">Uncharacterized protein</fullName>
    </submittedName>
</protein>
<reference evidence="1" key="1">
    <citation type="submission" date="2022-10" db="EMBL/GenBank/DDBJ databases">
        <title>Culturing micro-colonial fungi from biological soil crusts in the Mojave desert and describing Neophaeococcomyces mojavensis, and introducing the new genera and species Taxawa tesnikishii.</title>
        <authorList>
            <person name="Kurbessoian T."/>
            <person name="Stajich J.E."/>
        </authorList>
    </citation>
    <scope>NUCLEOTIDE SEQUENCE</scope>
    <source>
        <strain evidence="1">JES_112</strain>
    </source>
</reference>
<proteinExistence type="predicted"/>
<keyword evidence="2" id="KW-1185">Reference proteome</keyword>
<dbReference type="Proteomes" id="UP001172386">
    <property type="component" value="Unassembled WGS sequence"/>
</dbReference>
<evidence type="ECO:0000313" key="1">
    <source>
        <dbReference type="EMBL" id="KAJ9650439.1"/>
    </source>
</evidence>
<comment type="caution">
    <text evidence="1">The sequence shown here is derived from an EMBL/GenBank/DDBJ whole genome shotgun (WGS) entry which is preliminary data.</text>
</comment>
<dbReference type="EMBL" id="JAPDRQ010000341">
    <property type="protein sequence ID" value="KAJ9650439.1"/>
    <property type="molecule type" value="Genomic_DNA"/>
</dbReference>
<accession>A0ACC2ZS99</accession>